<dbReference type="SUPFAM" id="SSF110857">
    <property type="entry name" value="Gamma-glutamyl cyclotransferase-like"/>
    <property type="match status" value="1"/>
</dbReference>
<evidence type="ECO:0000256" key="2">
    <source>
        <dbReference type="PIRSR" id="PIRSR617939-2"/>
    </source>
</evidence>
<dbReference type="PANTHER" id="PTHR12935">
    <property type="entry name" value="GAMMA-GLUTAMYLCYCLOTRANSFERASE"/>
    <property type="match status" value="1"/>
</dbReference>
<comment type="caution">
    <text evidence="4">The sequence shown here is derived from an EMBL/GenBank/DDBJ whole genome shotgun (WGS) entry which is preliminary data.</text>
</comment>
<feature type="domain" description="Gamma-glutamylcyclotransferase AIG2-like" evidence="3">
    <location>
        <begin position="6"/>
        <end position="96"/>
    </location>
</feature>
<keyword evidence="4" id="KW-0808">Transferase</keyword>
<dbReference type="InterPro" id="IPR013024">
    <property type="entry name" value="GGCT-like"/>
</dbReference>
<keyword evidence="1" id="KW-0456">Lyase</keyword>
<gene>
    <name evidence="4" type="ORF">DOO78_12645</name>
</gene>
<dbReference type="InterPro" id="IPR036568">
    <property type="entry name" value="GGCT-like_sf"/>
</dbReference>
<accession>A0A327M700</accession>
<name>A0A327M700_9PROT</name>
<dbReference type="GO" id="GO:0016740">
    <property type="term" value="F:transferase activity"/>
    <property type="evidence" value="ECO:0007669"/>
    <property type="project" value="UniProtKB-KW"/>
</dbReference>
<dbReference type="EMBL" id="QLIX01000008">
    <property type="protein sequence ID" value="RAI58539.1"/>
    <property type="molecule type" value="Genomic_DNA"/>
</dbReference>
<proteinExistence type="predicted"/>
<dbReference type="Pfam" id="PF06094">
    <property type="entry name" value="GGACT"/>
    <property type="match status" value="1"/>
</dbReference>
<dbReference type="RefSeq" id="WP_111470155.1">
    <property type="nucleotide sequence ID" value="NZ_QLIX01000008.1"/>
</dbReference>
<reference evidence="5" key="1">
    <citation type="submission" date="2018-06" db="EMBL/GenBank/DDBJ databases">
        <authorList>
            <person name="Khan S.A."/>
        </authorList>
    </citation>
    <scope>NUCLEOTIDE SEQUENCE [LARGE SCALE GENOMIC DNA]</scope>
    <source>
        <strain evidence="5">DB-1506</strain>
    </source>
</reference>
<organism evidence="4 5">
    <name type="scientific">Roseicella frigidaeris</name>
    <dbReference type="NCBI Taxonomy" id="2230885"/>
    <lineage>
        <taxon>Bacteria</taxon>
        <taxon>Pseudomonadati</taxon>
        <taxon>Pseudomonadota</taxon>
        <taxon>Alphaproteobacteria</taxon>
        <taxon>Acetobacterales</taxon>
        <taxon>Roseomonadaceae</taxon>
        <taxon>Roseicella</taxon>
    </lineage>
</organism>
<dbReference type="InterPro" id="IPR017939">
    <property type="entry name" value="G-Glutamylcylcotransferase"/>
</dbReference>
<sequence length="134" mass="14826">MSDLYAAYGSNLSHAQMRQRCPGAEPAGGLSLPGWRLVLRRYARIEPDPAATCPVGLWRVTPAHLAVLDRHEGVPQVYERRRLALPDGRAAWIYLERVDRPGPPAPGYVERLRHGYRDFGFDPAALEAALARGG</sequence>
<evidence type="ECO:0000313" key="5">
    <source>
        <dbReference type="Proteomes" id="UP000249065"/>
    </source>
</evidence>
<evidence type="ECO:0000259" key="3">
    <source>
        <dbReference type="Pfam" id="PF06094"/>
    </source>
</evidence>
<dbReference type="AlphaFoldDB" id="A0A327M700"/>
<dbReference type="PANTHER" id="PTHR12935:SF0">
    <property type="entry name" value="GAMMA-GLUTAMYLCYCLOTRANSFERASE"/>
    <property type="match status" value="1"/>
</dbReference>
<dbReference type="Proteomes" id="UP000249065">
    <property type="component" value="Unassembled WGS sequence"/>
</dbReference>
<keyword evidence="5" id="KW-1185">Reference proteome</keyword>
<dbReference type="InterPro" id="IPR009288">
    <property type="entry name" value="AIG2-like_dom"/>
</dbReference>
<dbReference type="GO" id="GO:0003839">
    <property type="term" value="F:gamma-glutamylcyclotransferase activity"/>
    <property type="evidence" value="ECO:0007669"/>
    <property type="project" value="InterPro"/>
</dbReference>
<feature type="binding site" evidence="2">
    <location>
        <begin position="5"/>
        <end position="10"/>
    </location>
    <ligand>
        <name>substrate</name>
    </ligand>
</feature>
<dbReference type="CDD" id="cd06661">
    <property type="entry name" value="GGCT_like"/>
    <property type="match status" value="1"/>
</dbReference>
<protein>
    <submittedName>
        <fullName evidence="4">Gamma-glutamylcyclotransferase</fullName>
    </submittedName>
</protein>
<evidence type="ECO:0000256" key="1">
    <source>
        <dbReference type="ARBA" id="ARBA00023239"/>
    </source>
</evidence>
<dbReference type="Gene3D" id="3.10.490.10">
    <property type="entry name" value="Gamma-glutamyl cyclotransferase-like"/>
    <property type="match status" value="1"/>
</dbReference>
<evidence type="ECO:0000313" key="4">
    <source>
        <dbReference type="EMBL" id="RAI58539.1"/>
    </source>
</evidence>
<dbReference type="OrthoDB" id="141582at2"/>